<keyword evidence="1" id="KW-0547">Nucleotide-binding</keyword>
<dbReference type="RefSeq" id="XP_038072818.1">
    <property type="nucleotide sequence ID" value="XM_038216890.1"/>
</dbReference>
<dbReference type="GO" id="GO:0016787">
    <property type="term" value="F:hydrolase activity"/>
    <property type="evidence" value="ECO:0007669"/>
    <property type="project" value="UniProtKB-KW"/>
</dbReference>
<comment type="catalytic activity">
    <reaction evidence="1">
        <text>ATP + H2O = ADP + phosphate + H(+)</text>
        <dbReference type="Rhea" id="RHEA:13065"/>
        <dbReference type="ChEBI" id="CHEBI:15377"/>
        <dbReference type="ChEBI" id="CHEBI:15378"/>
        <dbReference type="ChEBI" id="CHEBI:30616"/>
        <dbReference type="ChEBI" id="CHEBI:43474"/>
        <dbReference type="ChEBI" id="CHEBI:456216"/>
        <dbReference type="EC" id="5.6.2.3"/>
    </reaction>
</comment>
<dbReference type="GO" id="GO:0000723">
    <property type="term" value="P:telomere maintenance"/>
    <property type="evidence" value="ECO:0007669"/>
    <property type="project" value="InterPro"/>
</dbReference>
<keyword evidence="5" id="KW-1185">Reference proteome</keyword>
<reference evidence="4" key="1">
    <citation type="submission" date="2022-11" db="UniProtKB">
        <authorList>
            <consortium name="EnsemblMetazoa"/>
        </authorList>
    </citation>
    <scope>IDENTIFICATION</scope>
</reference>
<dbReference type="OrthoDB" id="10056572at2759"/>
<accession>A0A914B9H0</accession>
<dbReference type="GO" id="GO:0043139">
    <property type="term" value="F:5'-3' DNA helicase activity"/>
    <property type="evidence" value="ECO:0007669"/>
    <property type="project" value="UniProtKB-EC"/>
</dbReference>
<dbReference type="OMA" id="CFSITIN"/>
<dbReference type="InterPro" id="IPR027417">
    <property type="entry name" value="P-loop_NTPase"/>
</dbReference>
<evidence type="ECO:0000259" key="2">
    <source>
        <dbReference type="Pfam" id="PF05970"/>
    </source>
</evidence>
<feature type="domain" description="DNA helicase Pif1-like 2B" evidence="3">
    <location>
        <begin position="200"/>
        <end position="245"/>
    </location>
</feature>
<keyword evidence="1" id="KW-0234">DNA repair</keyword>
<dbReference type="GeneID" id="119741178"/>
<evidence type="ECO:0000313" key="5">
    <source>
        <dbReference type="Proteomes" id="UP000887568"/>
    </source>
</evidence>
<dbReference type="InterPro" id="IPR049163">
    <property type="entry name" value="Pif1-like_2B_dom"/>
</dbReference>
<dbReference type="GO" id="GO:0005524">
    <property type="term" value="F:ATP binding"/>
    <property type="evidence" value="ECO:0007669"/>
    <property type="project" value="UniProtKB-KW"/>
</dbReference>
<dbReference type="Proteomes" id="UP000887568">
    <property type="component" value="Unplaced"/>
</dbReference>
<dbReference type="Gene3D" id="3.40.50.300">
    <property type="entry name" value="P-loop containing nucleotide triphosphate hydrolases"/>
    <property type="match status" value="1"/>
</dbReference>
<evidence type="ECO:0000256" key="1">
    <source>
        <dbReference type="RuleBase" id="RU363044"/>
    </source>
</evidence>
<keyword evidence="1" id="KW-0233">DNA recombination</keyword>
<dbReference type="GO" id="GO:0006281">
    <property type="term" value="P:DNA repair"/>
    <property type="evidence" value="ECO:0007669"/>
    <property type="project" value="UniProtKB-KW"/>
</dbReference>
<sequence>MVVDEVSMMDRHALEAADCTFQWLRASQKPFGGITMVFSGDWRQILTVVPHGNRTEIVGRCLKSSYLWRNVKILRLTHNMRIRQAAGQQQDEAHFADYLLNLGEGKISVVPEEGEFAIELNKSLTLPSDTLKDIVNWVYEDIHTNFANPTWLCERVILCPTNSEVDKVNEHMTNIFPGEESVCSSVDTAESDSHHMYPTEFLNTLCPSGMPPHRITLKVGMVIMLLRNFDQHKGHCNGSRYLINQILPHLLVAQSVVGINAGRTLLIPRITLSPSEIFPFTLRCRQFPVRPCFAMTVNKSQGQLLHRVRVFCMRDFFSHGQFYVAASWVGTSSSLRILALDEETKKKRRFLSNVVYQEVLTT</sequence>
<dbReference type="GO" id="GO:0006310">
    <property type="term" value="P:DNA recombination"/>
    <property type="evidence" value="ECO:0007669"/>
    <property type="project" value="UniProtKB-KW"/>
</dbReference>
<dbReference type="EnsemblMetazoa" id="XM_038216890.1">
    <property type="protein sequence ID" value="XP_038072818.1"/>
    <property type="gene ID" value="LOC119741178"/>
</dbReference>
<comment type="similarity">
    <text evidence="1">Belongs to the helicase family.</text>
</comment>
<evidence type="ECO:0000313" key="4">
    <source>
        <dbReference type="EnsemblMetazoa" id="XP_038072818.1"/>
    </source>
</evidence>
<dbReference type="EC" id="5.6.2.3" evidence="1"/>
<dbReference type="InterPro" id="IPR010285">
    <property type="entry name" value="DNA_helicase_pif1-like_DEAD"/>
</dbReference>
<dbReference type="PANTHER" id="PTHR10492">
    <property type="match status" value="1"/>
</dbReference>
<keyword evidence="1" id="KW-0347">Helicase</keyword>
<feature type="domain" description="DNA helicase Pif1-like DEAD-box helicase" evidence="2">
    <location>
        <begin position="1"/>
        <end position="109"/>
    </location>
</feature>
<organism evidence="4 5">
    <name type="scientific">Patiria miniata</name>
    <name type="common">Bat star</name>
    <name type="synonym">Asterina miniata</name>
    <dbReference type="NCBI Taxonomy" id="46514"/>
    <lineage>
        <taxon>Eukaryota</taxon>
        <taxon>Metazoa</taxon>
        <taxon>Echinodermata</taxon>
        <taxon>Eleutherozoa</taxon>
        <taxon>Asterozoa</taxon>
        <taxon>Asteroidea</taxon>
        <taxon>Valvatacea</taxon>
        <taxon>Valvatida</taxon>
        <taxon>Asterinidae</taxon>
        <taxon>Patiria</taxon>
    </lineage>
</organism>
<dbReference type="Pfam" id="PF05970">
    <property type="entry name" value="PIF1"/>
    <property type="match status" value="1"/>
</dbReference>
<keyword evidence="1" id="KW-0378">Hydrolase</keyword>
<proteinExistence type="inferred from homology"/>
<protein>
    <recommendedName>
        <fullName evidence="1">ATP-dependent DNA helicase</fullName>
        <ecNumber evidence="1">5.6.2.3</ecNumber>
    </recommendedName>
</protein>
<keyword evidence="1" id="KW-0067">ATP-binding</keyword>
<comment type="cofactor">
    <cofactor evidence="1">
        <name>Mg(2+)</name>
        <dbReference type="ChEBI" id="CHEBI:18420"/>
    </cofactor>
</comment>
<dbReference type="AlphaFoldDB" id="A0A914B9H0"/>
<name>A0A914B9H0_PATMI</name>
<dbReference type="SUPFAM" id="SSF52540">
    <property type="entry name" value="P-loop containing nucleoside triphosphate hydrolases"/>
    <property type="match status" value="1"/>
</dbReference>
<dbReference type="PANTHER" id="PTHR10492:SF57">
    <property type="entry name" value="ATP-DEPENDENT DNA HELICASE"/>
    <property type="match status" value="1"/>
</dbReference>
<dbReference type="Pfam" id="PF21530">
    <property type="entry name" value="Pif1_2B_dom"/>
    <property type="match status" value="1"/>
</dbReference>
<evidence type="ECO:0000259" key="3">
    <source>
        <dbReference type="Pfam" id="PF21530"/>
    </source>
</evidence>
<keyword evidence="1" id="KW-0227">DNA damage</keyword>